<dbReference type="InterPro" id="IPR037151">
    <property type="entry name" value="AlkB-like_sf"/>
</dbReference>
<dbReference type="SUPFAM" id="SSF51197">
    <property type="entry name" value="Clavaminate synthase-like"/>
    <property type="match status" value="1"/>
</dbReference>
<dbReference type="Proteomes" id="UP000288805">
    <property type="component" value="Unassembled WGS sequence"/>
</dbReference>
<proteinExistence type="inferred from homology"/>
<feature type="domain" description="Fe2OG dioxygenase" evidence="3">
    <location>
        <begin position="188"/>
        <end position="305"/>
    </location>
</feature>
<evidence type="ECO:0000259" key="3">
    <source>
        <dbReference type="PROSITE" id="PS51471"/>
    </source>
</evidence>
<dbReference type="EMBL" id="QGNW01001126">
    <property type="protein sequence ID" value="RVW54531.1"/>
    <property type="molecule type" value="Genomic_DNA"/>
</dbReference>
<dbReference type="Pfam" id="PF13532">
    <property type="entry name" value="2OG-FeII_Oxy_2"/>
    <property type="match status" value="1"/>
</dbReference>
<comment type="similarity">
    <text evidence="1">Belongs to the alkB family.</text>
</comment>
<evidence type="ECO:0000313" key="4">
    <source>
        <dbReference type="EMBL" id="RVW54531.1"/>
    </source>
</evidence>
<feature type="compositionally biased region" description="Basic and acidic residues" evidence="2">
    <location>
        <begin position="22"/>
        <end position="41"/>
    </location>
</feature>
<organism evidence="4 5">
    <name type="scientific">Vitis vinifera</name>
    <name type="common">Grape</name>
    <dbReference type="NCBI Taxonomy" id="29760"/>
    <lineage>
        <taxon>Eukaryota</taxon>
        <taxon>Viridiplantae</taxon>
        <taxon>Streptophyta</taxon>
        <taxon>Embryophyta</taxon>
        <taxon>Tracheophyta</taxon>
        <taxon>Spermatophyta</taxon>
        <taxon>Magnoliopsida</taxon>
        <taxon>eudicotyledons</taxon>
        <taxon>Gunneridae</taxon>
        <taxon>Pentapetalae</taxon>
        <taxon>rosids</taxon>
        <taxon>Vitales</taxon>
        <taxon>Vitaceae</taxon>
        <taxon>Viteae</taxon>
        <taxon>Vitis</taxon>
    </lineage>
</organism>
<reference evidence="4 5" key="1">
    <citation type="journal article" date="2018" name="PLoS Genet.">
        <title>Population sequencing reveals clonal diversity and ancestral inbreeding in the grapevine cultivar Chardonnay.</title>
        <authorList>
            <person name="Roach M.J."/>
            <person name="Johnson D.L."/>
            <person name="Bohlmann J."/>
            <person name="van Vuuren H.J."/>
            <person name="Jones S.J."/>
            <person name="Pretorius I.S."/>
            <person name="Schmidt S.A."/>
            <person name="Borneman A.R."/>
        </authorList>
    </citation>
    <scope>NUCLEOTIDE SEQUENCE [LARGE SCALE GENOMIC DNA]</scope>
    <source>
        <strain evidence="5">cv. Chardonnay</strain>
        <tissue evidence="4">Leaf</tissue>
    </source>
</reference>
<name>A0A438F3I7_VITVI</name>
<dbReference type="PANTHER" id="PTHR21052:SF0">
    <property type="entry name" value="ALPHA-KETOGLUTARATE-DEPENDENT DIOXYGENASE ALKB HOMOLOG 7, MITOCHONDRIAL"/>
    <property type="match status" value="1"/>
</dbReference>
<comment type="caution">
    <text evidence="4">The sequence shown here is derived from an EMBL/GenBank/DDBJ whole genome shotgun (WGS) entry which is preliminary data.</text>
</comment>
<protein>
    <submittedName>
        <fullName evidence="4">Uncharacterized protein P8A3.02c</fullName>
    </submittedName>
</protein>
<evidence type="ECO:0000256" key="2">
    <source>
        <dbReference type="SAM" id="MobiDB-lite"/>
    </source>
</evidence>
<dbReference type="PANTHER" id="PTHR21052">
    <property type="entry name" value="SPERMATOGENESIS ASSOCIATED 11-RELATED"/>
    <property type="match status" value="1"/>
</dbReference>
<accession>A0A438F3I7</accession>
<gene>
    <name evidence="4" type="primary">SPAP8A3.02c_0</name>
    <name evidence="4" type="ORF">CK203_071442</name>
</gene>
<feature type="region of interest" description="Disordered" evidence="2">
    <location>
        <begin position="12"/>
        <end position="42"/>
    </location>
</feature>
<dbReference type="AlphaFoldDB" id="A0A438F3I7"/>
<dbReference type="PROSITE" id="PS51471">
    <property type="entry name" value="FE2OG_OXY"/>
    <property type="match status" value="1"/>
</dbReference>
<dbReference type="InterPro" id="IPR027450">
    <property type="entry name" value="AlkB-like"/>
</dbReference>
<evidence type="ECO:0000313" key="5">
    <source>
        <dbReference type="Proteomes" id="UP000288805"/>
    </source>
</evidence>
<evidence type="ECO:0000256" key="1">
    <source>
        <dbReference type="ARBA" id="ARBA00007879"/>
    </source>
</evidence>
<dbReference type="GO" id="GO:0006974">
    <property type="term" value="P:DNA damage response"/>
    <property type="evidence" value="ECO:0007669"/>
    <property type="project" value="InterPro"/>
</dbReference>
<dbReference type="Gene3D" id="2.60.120.590">
    <property type="entry name" value="Alpha-ketoglutarate-dependent dioxygenase AlkB-like"/>
    <property type="match status" value="1"/>
</dbReference>
<dbReference type="InterPro" id="IPR032870">
    <property type="entry name" value="ALKBH7-like"/>
</dbReference>
<dbReference type="InterPro" id="IPR005123">
    <property type="entry name" value="Oxoglu/Fe-dep_dioxygenase_dom"/>
</dbReference>
<sequence length="308" mass="35379">MEEKQKTLLEAVFGESSDSEDSDHHPQNRLEDSSIHSEKNPSWEPISEINGLWLCRDFLSPQEQSSLLSAIEKVVISEMGHRSCVVWIWLKSVEQFKDRVLILIDFSCQILTNLVLHHVVSEGWFSEASHNQAMRFGNLPEWATELSHSIREVVLFSDYVSEHMDSVTCDGDKKGCLLPSEILWREPLFDQLILNVYQPGEGICPHVDLMRFEDGIAIISLESSCIMHFTHVDDTEACDGGREGRNYSPMTKIPVYLTPGSLVLMSGEARYFWKHEINRKPGFQIWEGQEIDQKRRTSITLRKLCKIE</sequence>